<feature type="transmembrane region" description="Helical" evidence="6">
    <location>
        <begin position="353"/>
        <end position="374"/>
    </location>
</feature>
<dbReference type="PANTHER" id="PTHR30341:SF0">
    <property type="entry name" value="NA(+)_H(+) ANTIPORTER NHAA"/>
    <property type="match status" value="1"/>
</dbReference>
<feature type="transmembrane region" description="Helical" evidence="6">
    <location>
        <begin position="129"/>
        <end position="150"/>
    </location>
</feature>
<evidence type="ECO:0000256" key="1">
    <source>
        <dbReference type="ARBA" id="ARBA00004429"/>
    </source>
</evidence>
<dbReference type="PANTHER" id="PTHR30341">
    <property type="entry name" value="SODIUM ION/PROTON ANTIPORTER NHAA-RELATED"/>
    <property type="match status" value="1"/>
</dbReference>
<reference evidence="7 8" key="1">
    <citation type="submission" date="2020-09" db="EMBL/GenBank/DDBJ databases">
        <title>Genome sequencing and assembly of Pontibacter sp.</title>
        <authorList>
            <person name="Chhetri G."/>
        </authorList>
    </citation>
    <scope>NUCLEOTIDE SEQUENCE [LARGE SCALE GENOMIC DNA]</scope>
    <source>
        <strain evidence="7 8">JH31</strain>
    </source>
</reference>
<keyword evidence="6" id="KW-0050">Antiport</keyword>
<feature type="transmembrane region" description="Helical" evidence="6">
    <location>
        <begin position="281"/>
        <end position="302"/>
    </location>
</feature>
<dbReference type="Gene3D" id="1.20.1530.10">
    <property type="entry name" value="Na+/H+ antiporter like domain"/>
    <property type="match status" value="1"/>
</dbReference>
<feature type="transmembrane region" description="Helical" evidence="6">
    <location>
        <begin position="182"/>
        <end position="212"/>
    </location>
</feature>
<feature type="transmembrane region" description="Helical" evidence="6">
    <location>
        <begin position="386"/>
        <end position="405"/>
    </location>
</feature>
<dbReference type="Pfam" id="PF06965">
    <property type="entry name" value="Na_H_antiport_1"/>
    <property type="match status" value="1"/>
</dbReference>
<feature type="transmembrane region" description="Helical" evidence="6">
    <location>
        <begin position="69"/>
        <end position="93"/>
    </location>
</feature>
<dbReference type="HAMAP" id="MF_01844">
    <property type="entry name" value="NhaA"/>
    <property type="match status" value="1"/>
</dbReference>
<gene>
    <name evidence="6" type="primary">nhaA</name>
    <name evidence="7" type="ORF">H9Q13_02790</name>
</gene>
<evidence type="ECO:0000256" key="4">
    <source>
        <dbReference type="ARBA" id="ARBA00022989"/>
    </source>
</evidence>
<comment type="caution">
    <text evidence="7">The sequence shown here is derived from an EMBL/GenBank/DDBJ whole genome shotgun (WGS) entry which is preliminary data.</text>
</comment>
<feature type="transmembrane region" description="Helical" evidence="6">
    <location>
        <begin position="314"/>
        <end position="333"/>
    </location>
</feature>
<keyword evidence="3 6" id="KW-0812">Transmembrane</keyword>
<name>A0ABR7XCQ2_9BACT</name>
<feature type="transmembrane region" description="Helical" evidence="6">
    <location>
        <begin position="156"/>
        <end position="175"/>
    </location>
</feature>
<keyword evidence="8" id="KW-1185">Reference proteome</keyword>
<dbReference type="Proteomes" id="UP000625551">
    <property type="component" value="Unassembled WGS sequence"/>
</dbReference>
<comment type="similarity">
    <text evidence="6">Belongs to the NhaA Na(+)/H(+) (TC 2.A.33) antiporter family.</text>
</comment>
<accession>A0ABR7XCQ2</accession>
<evidence type="ECO:0000256" key="3">
    <source>
        <dbReference type="ARBA" id="ARBA00022692"/>
    </source>
</evidence>
<evidence type="ECO:0000256" key="2">
    <source>
        <dbReference type="ARBA" id="ARBA00022475"/>
    </source>
</evidence>
<dbReference type="InterPro" id="IPR023171">
    <property type="entry name" value="Na/H_antiporter_dom_sf"/>
</dbReference>
<comment type="catalytic activity">
    <reaction evidence="6">
        <text>Na(+)(in) + 2 H(+)(out) = Na(+)(out) + 2 H(+)(in)</text>
        <dbReference type="Rhea" id="RHEA:29251"/>
        <dbReference type="ChEBI" id="CHEBI:15378"/>
        <dbReference type="ChEBI" id="CHEBI:29101"/>
    </reaction>
</comment>
<keyword evidence="6" id="KW-0813">Transport</keyword>
<comment type="function">
    <text evidence="6">Na(+)/H(+) antiporter that extrudes sodium in exchange for external protons.</text>
</comment>
<feature type="transmembrane region" description="Helical" evidence="6">
    <location>
        <begin position="99"/>
        <end position="117"/>
    </location>
</feature>
<keyword evidence="5 6" id="KW-0472">Membrane</keyword>
<evidence type="ECO:0000313" key="7">
    <source>
        <dbReference type="EMBL" id="MBD1396080.1"/>
    </source>
</evidence>
<evidence type="ECO:0000313" key="8">
    <source>
        <dbReference type="Proteomes" id="UP000625551"/>
    </source>
</evidence>
<keyword evidence="6" id="KW-0406">Ion transport</keyword>
<protein>
    <recommendedName>
        <fullName evidence="6">Na(+)/H(+) antiporter NhaA</fullName>
    </recommendedName>
    <alternativeName>
        <fullName evidence="6">Sodium/proton antiporter NhaA</fullName>
    </alternativeName>
</protein>
<feature type="transmembrane region" description="Helical" evidence="6">
    <location>
        <begin position="37"/>
        <end position="57"/>
    </location>
</feature>
<evidence type="ECO:0000256" key="5">
    <source>
        <dbReference type="ARBA" id="ARBA00023136"/>
    </source>
</evidence>
<dbReference type="EMBL" id="JACXAJ010000001">
    <property type="protein sequence ID" value="MBD1396080.1"/>
    <property type="molecule type" value="Genomic_DNA"/>
</dbReference>
<organism evidence="7 8">
    <name type="scientific">Pontibacter aquaedesilientis</name>
    <dbReference type="NCBI Taxonomy" id="2766980"/>
    <lineage>
        <taxon>Bacteria</taxon>
        <taxon>Pseudomonadati</taxon>
        <taxon>Bacteroidota</taxon>
        <taxon>Cytophagia</taxon>
        <taxon>Cytophagales</taxon>
        <taxon>Hymenobacteraceae</taxon>
        <taxon>Pontibacter</taxon>
    </lineage>
</organism>
<keyword evidence="6" id="KW-0915">Sodium</keyword>
<proteinExistence type="inferred from homology"/>
<dbReference type="InterPro" id="IPR004670">
    <property type="entry name" value="NhaA"/>
</dbReference>
<keyword evidence="2 6" id="KW-1003">Cell membrane</keyword>
<keyword evidence="6" id="KW-0739">Sodium transport</keyword>
<keyword evidence="4 6" id="KW-1133">Transmembrane helix</keyword>
<comment type="subcellular location">
    <subcellularLocation>
        <location evidence="1">Cell inner membrane</location>
        <topology evidence="1">Multi-pass membrane protein</topology>
    </subcellularLocation>
    <subcellularLocation>
        <location evidence="6">Cell membrane</location>
        <topology evidence="6">Multi-pass membrane protein</topology>
    </subcellularLocation>
</comment>
<sequence>MLLALTWLNTPWGATYVHTWNTPLTIALGGLAISKPLFFWINQVLMAVFFFVLGLELKRMFRVGELATFRDAAFPVAAALGGMVVPAGLYLYLNPGDTQLGWIIPMATDVAAILALVTLAGNLSLSLRVFLSSVAILQTIVALLLSIVLVSVIGNLLMLSVATGIFGFLIVLRALRSRSMWFYLLLGLVMLGAFLLAGINGTIAGVLFAMVIPVHSRVPEAEFIATADTVMGQLHALHMVKKPEPGEEMEEDYQAAVHTLQANCNKALSPLRKLQHRLLPWAGYLALPLFALAQAPFAYNNFEWRDLLGTQSIGIFLALVVGKPIGMLLFSWLSTLVRFAPKPLNLSWTQITGAALLTGMGFMMSLFVGQMLVVDEGQWVLVKISIYLASAVAGLTGVLLLSLTGKTKEHLNNNG</sequence>
<evidence type="ECO:0000256" key="6">
    <source>
        <dbReference type="HAMAP-Rule" id="MF_01844"/>
    </source>
</evidence>